<feature type="region of interest" description="Disordered" evidence="1">
    <location>
        <begin position="105"/>
        <end position="162"/>
    </location>
</feature>
<feature type="compositionally biased region" description="Basic and acidic residues" evidence="1">
    <location>
        <begin position="357"/>
        <end position="366"/>
    </location>
</feature>
<protein>
    <submittedName>
        <fullName evidence="2">Uncharacterized protein</fullName>
    </submittedName>
</protein>
<feature type="region of interest" description="Disordered" evidence="1">
    <location>
        <begin position="357"/>
        <end position="395"/>
    </location>
</feature>
<name>A0A0D0A3Q5_9AGAM</name>
<reference evidence="3" key="2">
    <citation type="submission" date="2015-01" db="EMBL/GenBank/DDBJ databases">
        <title>Evolutionary Origins and Diversification of the Mycorrhizal Mutualists.</title>
        <authorList>
            <consortium name="DOE Joint Genome Institute"/>
            <consortium name="Mycorrhizal Genomics Consortium"/>
            <person name="Kohler A."/>
            <person name="Kuo A."/>
            <person name="Nagy L.G."/>
            <person name="Floudas D."/>
            <person name="Copeland A."/>
            <person name="Barry K.W."/>
            <person name="Cichocki N."/>
            <person name="Veneault-Fourrey C."/>
            <person name="LaButti K."/>
            <person name="Lindquist E.A."/>
            <person name="Lipzen A."/>
            <person name="Lundell T."/>
            <person name="Morin E."/>
            <person name="Murat C."/>
            <person name="Riley R."/>
            <person name="Ohm R."/>
            <person name="Sun H."/>
            <person name="Tunlid A."/>
            <person name="Henrissat B."/>
            <person name="Grigoriev I.V."/>
            <person name="Hibbett D.S."/>
            <person name="Martin F."/>
        </authorList>
    </citation>
    <scope>NUCLEOTIDE SEQUENCE [LARGE SCALE GENOMIC DNA]</scope>
    <source>
        <strain evidence="3">UH-Slu-Lm8-n1</strain>
    </source>
</reference>
<feature type="compositionally biased region" description="Acidic residues" evidence="1">
    <location>
        <begin position="445"/>
        <end position="458"/>
    </location>
</feature>
<dbReference type="EMBL" id="KN835186">
    <property type="protein sequence ID" value="KIK44670.1"/>
    <property type="molecule type" value="Genomic_DNA"/>
</dbReference>
<feature type="compositionally biased region" description="Polar residues" evidence="1">
    <location>
        <begin position="367"/>
        <end position="384"/>
    </location>
</feature>
<evidence type="ECO:0000313" key="2">
    <source>
        <dbReference type="EMBL" id="KIK44670.1"/>
    </source>
</evidence>
<feature type="compositionally biased region" description="Polar residues" evidence="1">
    <location>
        <begin position="79"/>
        <end position="88"/>
    </location>
</feature>
<dbReference type="STRING" id="930992.A0A0D0A3Q5"/>
<feature type="compositionally biased region" description="Polar residues" evidence="1">
    <location>
        <begin position="47"/>
        <end position="61"/>
    </location>
</feature>
<feature type="compositionally biased region" description="Polar residues" evidence="1">
    <location>
        <begin position="599"/>
        <end position="612"/>
    </location>
</feature>
<organism evidence="2 3">
    <name type="scientific">Suillus luteus UH-Slu-Lm8-n1</name>
    <dbReference type="NCBI Taxonomy" id="930992"/>
    <lineage>
        <taxon>Eukaryota</taxon>
        <taxon>Fungi</taxon>
        <taxon>Dikarya</taxon>
        <taxon>Basidiomycota</taxon>
        <taxon>Agaricomycotina</taxon>
        <taxon>Agaricomycetes</taxon>
        <taxon>Agaricomycetidae</taxon>
        <taxon>Boletales</taxon>
        <taxon>Suillineae</taxon>
        <taxon>Suillaceae</taxon>
        <taxon>Suillus</taxon>
    </lineage>
</organism>
<feature type="region of interest" description="Disordered" evidence="1">
    <location>
        <begin position="599"/>
        <end position="625"/>
    </location>
</feature>
<feature type="compositionally biased region" description="Low complexity" evidence="1">
    <location>
        <begin position="105"/>
        <end position="142"/>
    </location>
</feature>
<dbReference type="OrthoDB" id="2591449at2759"/>
<keyword evidence="3" id="KW-1185">Reference proteome</keyword>
<dbReference type="InParanoid" id="A0A0D0A3Q5"/>
<dbReference type="Proteomes" id="UP000054485">
    <property type="component" value="Unassembled WGS sequence"/>
</dbReference>
<gene>
    <name evidence="2" type="ORF">CY34DRAFT_79477</name>
</gene>
<feature type="compositionally biased region" description="Low complexity" evidence="1">
    <location>
        <begin position="481"/>
        <end position="497"/>
    </location>
</feature>
<evidence type="ECO:0000256" key="1">
    <source>
        <dbReference type="SAM" id="MobiDB-lite"/>
    </source>
</evidence>
<dbReference type="HOGENOM" id="CLU_014635_0_0_1"/>
<feature type="compositionally biased region" description="Polar residues" evidence="1">
    <location>
        <begin position="143"/>
        <end position="156"/>
    </location>
</feature>
<proteinExistence type="predicted"/>
<accession>A0A0D0A3Q5</accession>
<sequence>MSQPQRRLSVRRGSVSASDPFGQYATLNHDPNRSSSSTLTIVRVLDPSSQAGGLQGTTPINLSEPPAPVLHRRSLRHPGSTTPTNADGSSAGRLSFAFSSFAPNSSASAAPSSSTSVPAVATSPSRRASSPSTSPRLRSSSPQFTRRQSASGSTPFSKPILSPEQLVDLARQSTSPRYVPPPASAPSTPHPALANPVGYSNPAAGAMTAPATFTPLPDDIYLPFIDRPTEVAQLLSIHPTTKLFSLLAQTFPRTHGPENLVDSTFSADPTKWSFGTLRLWLTIVDRQAASDALWVRNARRCILSHSELIWERLKGALGVPPDLEVDGGYDTENVIAIDDGYDHPPRVSVSPIPKVLDADSRVETSGKHPTSSPPSDVESTQYDMPSSPREDPLSTPTHLVIEPILATLASNVNVSAPSSANPPPLSLPSNLSQSPLGQGDGLQDIGEEAEDEDSADTEAPERDTQPADDSSQIHGLRISTSPVPSSPVFVSQPFSHPTSPVMNSNDSRRNSTELKWSSEFTLPLTRRISRTSSHGSVSSLGRPTFRLVLPYYIYNSAGSDFGDNDNERAYDPVGDRGPGHPLFPSNFARLALGPTLSANNPNLHPSRSSAQPAHSRFAKWAPGGRPPSWIDAWDSVKHEYAATTASGSSVGGGE</sequence>
<reference evidence="2 3" key="1">
    <citation type="submission" date="2014-04" db="EMBL/GenBank/DDBJ databases">
        <authorList>
            <consortium name="DOE Joint Genome Institute"/>
            <person name="Kuo A."/>
            <person name="Ruytinx J."/>
            <person name="Rineau F."/>
            <person name="Colpaert J."/>
            <person name="Kohler A."/>
            <person name="Nagy L.G."/>
            <person name="Floudas D."/>
            <person name="Copeland A."/>
            <person name="Barry K.W."/>
            <person name="Cichocki N."/>
            <person name="Veneault-Fourrey C."/>
            <person name="LaButti K."/>
            <person name="Lindquist E.A."/>
            <person name="Lipzen A."/>
            <person name="Lundell T."/>
            <person name="Morin E."/>
            <person name="Murat C."/>
            <person name="Sun H."/>
            <person name="Tunlid A."/>
            <person name="Henrissat B."/>
            <person name="Grigoriev I.V."/>
            <person name="Hibbett D.S."/>
            <person name="Martin F."/>
            <person name="Nordberg H.P."/>
            <person name="Cantor M.N."/>
            <person name="Hua S.X."/>
        </authorList>
    </citation>
    <scope>NUCLEOTIDE SEQUENCE [LARGE SCALE GENOMIC DNA]</scope>
    <source>
        <strain evidence="2 3">UH-Slu-Lm8-n1</strain>
    </source>
</reference>
<feature type="region of interest" description="Disordered" evidence="1">
    <location>
        <begin position="1"/>
        <end position="91"/>
    </location>
</feature>
<feature type="region of interest" description="Disordered" evidence="1">
    <location>
        <begin position="415"/>
        <end position="513"/>
    </location>
</feature>
<dbReference type="AlphaFoldDB" id="A0A0D0A3Q5"/>
<evidence type="ECO:0000313" key="3">
    <source>
        <dbReference type="Proteomes" id="UP000054485"/>
    </source>
</evidence>
<feature type="compositionally biased region" description="Low complexity" evidence="1">
    <location>
        <begin position="427"/>
        <end position="436"/>
    </location>
</feature>